<dbReference type="Gene3D" id="2.60.40.2340">
    <property type="match status" value="2"/>
</dbReference>
<keyword evidence="1" id="KW-1133">Transmembrane helix</keyword>
<protein>
    <submittedName>
        <fullName evidence="3">DUF4960 domain-containing protein</fullName>
    </submittedName>
</protein>
<organism evidence="3 4">
    <name type="scientific">Dysgonomonas capnocytophagoides</name>
    <dbReference type="NCBI Taxonomy" id="45254"/>
    <lineage>
        <taxon>Bacteria</taxon>
        <taxon>Pseudomonadati</taxon>
        <taxon>Bacteroidota</taxon>
        <taxon>Bacteroidia</taxon>
        <taxon>Bacteroidales</taxon>
        <taxon>Dysgonomonadaceae</taxon>
        <taxon>Dysgonomonas</taxon>
    </lineage>
</organism>
<comment type="caution">
    <text evidence="3">The sequence shown here is derived from an EMBL/GenBank/DDBJ whole genome shotgun (WGS) entry which is preliminary data.</text>
</comment>
<keyword evidence="4" id="KW-1185">Reference proteome</keyword>
<feature type="transmembrane region" description="Helical" evidence="1">
    <location>
        <begin position="39"/>
        <end position="57"/>
    </location>
</feature>
<proteinExistence type="predicted"/>
<dbReference type="Proteomes" id="UP000297861">
    <property type="component" value="Unassembled WGS sequence"/>
</dbReference>
<evidence type="ECO:0000313" key="4">
    <source>
        <dbReference type="Proteomes" id="UP000297861"/>
    </source>
</evidence>
<dbReference type="EMBL" id="SOML01000001">
    <property type="protein sequence ID" value="TFD99001.1"/>
    <property type="molecule type" value="Genomic_DNA"/>
</dbReference>
<feature type="domain" description="DUF4960" evidence="2">
    <location>
        <begin position="242"/>
        <end position="493"/>
    </location>
</feature>
<accession>A0A4Y8L9M8</accession>
<dbReference type="OrthoDB" id="696008at2"/>
<sequence length="495" mass="54121">MSISLYLTNRLYLLMEYTSKIMVGNTSFHITKYNTMKKYISYILTICTSIFLLAIFTSCDDDKRDELDLSGSVNITSFKANGVEGVIDESSKPSTIQIYLPWSYDLKNLKIDALISEGAVVSPGITDNTDLSASKTYRVINGNLYNDYSVSASYSKILTFTIDTYSGTIDNDAKTITVKYPVGEDLTALKPKYTATPGATVSPSSGSAEDFTNPVKYTISYMGESVEYTVTVIPTNFSPVGFLGTAASSSDIENEDEKAAYDWFVKNVPNAEYISFSDIKSGTASLSKYSVLWWHLDGTTRDLPAIATSSDVLTPLKSYLENGGSFFLSSWAVKYAASIGATKDGKEANNLWGETNGAEAVTLSEDWGICFTGHESHSVFTGLSKPAGVNNKVYLLSSGLKVRAHNALWNFAEDWVDYKSKSAWEAGNGGVGLASFQWDDANSSRAVMFEYPKTNSKGGVICFGGEAYDWAVVGTNKYQSNLEKITSNIIDYLQQ</sequence>
<evidence type="ECO:0000259" key="2">
    <source>
        <dbReference type="Pfam" id="PF16324"/>
    </source>
</evidence>
<dbReference type="STRING" id="1121485.GCA_000426485_00204"/>
<dbReference type="InterPro" id="IPR032526">
    <property type="entry name" value="DUF4960"/>
</dbReference>
<evidence type="ECO:0000256" key="1">
    <source>
        <dbReference type="SAM" id="Phobius"/>
    </source>
</evidence>
<gene>
    <name evidence="3" type="ORF">E2605_02630</name>
</gene>
<keyword evidence="1" id="KW-0812">Transmembrane</keyword>
<keyword evidence="1" id="KW-0472">Membrane</keyword>
<dbReference type="Pfam" id="PF16324">
    <property type="entry name" value="DUF4960"/>
    <property type="match status" value="1"/>
</dbReference>
<evidence type="ECO:0000313" key="3">
    <source>
        <dbReference type="EMBL" id="TFD99001.1"/>
    </source>
</evidence>
<name>A0A4Y8L9M8_9BACT</name>
<dbReference type="AlphaFoldDB" id="A0A4Y8L9M8"/>
<reference evidence="3 4" key="1">
    <citation type="submission" date="2019-03" db="EMBL/GenBank/DDBJ databases">
        <title>San Antonio Military Medical Center submission to MRSN (WRAIR), pending publication.</title>
        <authorList>
            <person name="Blyth D.M."/>
            <person name="Mccarthy S.L."/>
            <person name="Schall S.E."/>
            <person name="Stam J.A."/>
            <person name="Ong A.C."/>
            <person name="Mcgann P.T."/>
        </authorList>
    </citation>
    <scope>NUCLEOTIDE SEQUENCE [LARGE SCALE GENOMIC DNA]</scope>
    <source>
        <strain evidence="3 4">MRSN571793</strain>
    </source>
</reference>